<dbReference type="AlphaFoldDB" id="A0A0K8QKQ1"/>
<evidence type="ECO:0000313" key="2">
    <source>
        <dbReference type="EMBL" id="GAP65062.1"/>
    </source>
</evidence>
<dbReference type="EMBL" id="DF970146">
    <property type="protein sequence ID" value="GAP65062.1"/>
    <property type="molecule type" value="Genomic_DNA"/>
</dbReference>
<dbReference type="STRING" id="1475481.GCA_000953855_00354"/>
<dbReference type="Pfam" id="PF11218">
    <property type="entry name" value="DUF3011"/>
    <property type="match status" value="2"/>
</dbReference>
<dbReference type="Proteomes" id="UP000253740">
    <property type="component" value="Unassembled WGS sequence"/>
</dbReference>
<protein>
    <recommendedName>
        <fullName evidence="4">DUF3011 domain-containing protein</fullName>
    </recommendedName>
</protein>
<gene>
    <name evidence="1" type="ORF">MBSD_1369</name>
    <name evidence="2" type="ORF">MBSD_n0350</name>
</gene>
<reference evidence="2" key="2">
    <citation type="submission" date="2015-08" db="EMBL/GenBank/DDBJ databases">
        <title>Complete DNA Sequence of Pseudomonas syringae pv. actinidiae, the Causal Agent of Kiwifruit Canker Disease.</title>
        <authorList>
            <person name="Rikkerink E.H.A."/>
            <person name="Fineran P.C."/>
        </authorList>
    </citation>
    <scope>NUCLEOTIDE SEQUENCE</scope>
    <source>
        <strain evidence="2">SkMP5</strain>
    </source>
</reference>
<sequence>MRPLPILLGTLLGIAAAGLASGHDERDYGRYDDTRYIGDPGGSLVCESRDYRVVRCPVRWRDARLVERLSGAECIRGRTWGLDRGGLWVSDGCRARFVAARGWYRDDDDDDDGWRPDAGWDRPFSLTCGSSDMRYRFCAADVGRGGGVWVERQLSESACVRGETWGWNRAGVWVDRGCRAVFRVDRRW</sequence>
<evidence type="ECO:0000313" key="1">
    <source>
        <dbReference type="EMBL" id="GAN44833.1"/>
    </source>
</evidence>
<dbReference type="InterPro" id="IPR021381">
    <property type="entry name" value="DUF3011"/>
</dbReference>
<reference evidence="1" key="1">
    <citation type="submission" date="2015-03" db="EMBL/GenBank/DDBJ databases">
        <title>Draft genome sequence of Mizugakiibacter sediminis skMP5.</title>
        <authorList>
            <person name="Watanabe T."/>
            <person name="Kojima H."/>
            <person name="Fukui M."/>
        </authorList>
    </citation>
    <scope>NUCLEOTIDE SEQUENCE</scope>
    <source>
        <strain evidence="1">SkMP5</strain>
    </source>
</reference>
<dbReference type="RefSeq" id="WP_062534514.1">
    <property type="nucleotide sequence ID" value="NZ_DF970146.1"/>
</dbReference>
<name>A0A0K8QKQ1_9GAMM</name>
<organism evidence="2">
    <name type="scientific">Mizugakiibacter sediminis</name>
    <dbReference type="NCBI Taxonomy" id="1475481"/>
    <lineage>
        <taxon>Bacteria</taxon>
        <taxon>Pseudomonadati</taxon>
        <taxon>Pseudomonadota</taxon>
        <taxon>Gammaproteobacteria</taxon>
        <taxon>Lysobacterales</taxon>
        <taxon>Rhodanobacteraceae</taxon>
        <taxon>Mizugakiibacter</taxon>
    </lineage>
</organism>
<proteinExistence type="predicted"/>
<dbReference type="HOGENOM" id="CLU_090005_1_0_6"/>
<dbReference type="OrthoDB" id="6052310at2"/>
<keyword evidence="3" id="KW-1185">Reference proteome</keyword>
<evidence type="ECO:0000313" key="3">
    <source>
        <dbReference type="Proteomes" id="UP000253740"/>
    </source>
</evidence>
<dbReference type="EMBL" id="DF952378">
    <property type="protein sequence ID" value="GAN44833.1"/>
    <property type="molecule type" value="Genomic_DNA"/>
</dbReference>
<accession>A0A0K8QKQ1</accession>
<evidence type="ECO:0008006" key="4">
    <source>
        <dbReference type="Google" id="ProtNLM"/>
    </source>
</evidence>